<sequence length="290" mass="32377">MNYRIGDDFIPVDNVNQGPTATASRLVPLSYRNQQQQPRHALIYLPAAYFQLPSQRFNVTYLMHGWSMNETTFLHDAAFRRMLDQGMATGELLPQIVVTPTYYPPTSEPTGSWENDDGYITDFVQEELCQSLLPAVETAYRTYAAGGQAQDLIDSRQHRAFAGFSMGAITTWSVLEQRLAYFAYFAPMAGDSWTITNDGGLLQPDLTAKKLIAAVKASQPAPFHIEATVGSQDGTQNSMTPLINRLRQLSTNFDAEHLSYWKDPNGGHTLASATNQFAHVQETFFKKPLP</sequence>
<dbReference type="PANTHER" id="PTHR48098">
    <property type="entry name" value="ENTEROCHELIN ESTERASE-RELATED"/>
    <property type="match status" value="1"/>
</dbReference>
<dbReference type="InterPro" id="IPR000801">
    <property type="entry name" value="Esterase-like"/>
</dbReference>
<dbReference type="RefSeq" id="WP_125685221.1">
    <property type="nucleotide sequence ID" value="NZ_JBHSSI010000025.1"/>
</dbReference>
<gene>
    <name evidence="1" type="ORF">ACFP1C_03775</name>
</gene>
<dbReference type="EMBL" id="JBHSSI010000025">
    <property type="protein sequence ID" value="MFC6260055.1"/>
    <property type="molecule type" value="Genomic_DNA"/>
</dbReference>
<evidence type="ECO:0000313" key="1">
    <source>
        <dbReference type="EMBL" id="MFC6260055.1"/>
    </source>
</evidence>
<dbReference type="InterPro" id="IPR050583">
    <property type="entry name" value="Mycobacterial_A85_antigen"/>
</dbReference>
<dbReference type="Proteomes" id="UP001596283">
    <property type="component" value="Unassembled WGS sequence"/>
</dbReference>
<dbReference type="Gene3D" id="3.40.50.1820">
    <property type="entry name" value="alpha/beta hydrolase"/>
    <property type="match status" value="1"/>
</dbReference>
<proteinExistence type="predicted"/>
<comment type="caution">
    <text evidence="1">The sequence shown here is derived from an EMBL/GenBank/DDBJ whole genome shotgun (WGS) entry which is preliminary data.</text>
</comment>
<dbReference type="GO" id="GO:0016787">
    <property type="term" value="F:hydrolase activity"/>
    <property type="evidence" value="ECO:0007669"/>
    <property type="project" value="UniProtKB-KW"/>
</dbReference>
<protein>
    <submittedName>
        <fullName evidence="1">Alpha/beta hydrolase</fullName>
    </submittedName>
</protein>
<reference evidence="2" key="1">
    <citation type="journal article" date="2019" name="Int. J. Syst. Evol. Microbiol.">
        <title>The Global Catalogue of Microorganisms (GCM) 10K type strain sequencing project: providing services to taxonomists for standard genome sequencing and annotation.</title>
        <authorList>
            <consortium name="The Broad Institute Genomics Platform"/>
            <consortium name="The Broad Institute Genome Sequencing Center for Infectious Disease"/>
            <person name="Wu L."/>
            <person name="Ma J."/>
        </authorList>
    </citation>
    <scope>NUCLEOTIDE SEQUENCE [LARGE SCALE GENOMIC DNA]</scope>
    <source>
        <strain evidence="2">CCM 8908</strain>
    </source>
</reference>
<dbReference type="Pfam" id="PF00756">
    <property type="entry name" value="Esterase"/>
    <property type="match status" value="1"/>
</dbReference>
<dbReference type="InterPro" id="IPR029058">
    <property type="entry name" value="AB_hydrolase_fold"/>
</dbReference>
<keyword evidence="2" id="KW-1185">Reference proteome</keyword>
<name>A0ABW1TF42_9LACO</name>
<dbReference type="SUPFAM" id="SSF53474">
    <property type="entry name" value="alpha/beta-Hydrolases"/>
    <property type="match status" value="1"/>
</dbReference>
<organism evidence="1 2">
    <name type="scientific">Levilactobacillus fujinensis</name>
    <dbReference type="NCBI Taxonomy" id="2486024"/>
    <lineage>
        <taxon>Bacteria</taxon>
        <taxon>Bacillati</taxon>
        <taxon>Bacillota</taxon>
        <taxon>Bacilli</taxon>
        <taxon>Lactobacillales</taxon>
        <taxon>Lactobacillaceae</taxon>
        <taxon>Levilactobacillus</taxon>
    </lineage>
</organism>
<evidence type="ECO:0000313" key="2">
    <source>
        <dbReference type="Proteomes" id="UP001596283"/>
    </source>
</evidence>
<keyword evidence="1" id="KW-0378">Hydrolase</keyword>
<accession>A0ABW1TF42</accession>